<dbReference type="AlphaFoldDB" id="A0A4P9YJC3"/>
<sequence length="136" mass="15805">MSVFCLFLLSNLHVKIDWFGQGKEILWAHLFTDTGKEDQQKIFSFRKPHPKDVKFQDIKINKESSKRQLRSEITIHVLSESRQKILKGHTEDYSVDNHLNIISVHTTSFIIPRDKDSTTHYCANNCTPSSHNCAYT</sequence>
<protein>
    <submittedName>
        <fullName evidence="2">Uncharacterized protein</fullName>
    </submittedName>
</protein>
<keyword evidence="1" id="KW-0732">Signal</keyword>
<name>A0A4P9YJC3_ROZAC</name>
<feature type="signal peptide" evidence="1">
    <location>
        <begin position="1"/>
        <end position="16"/>
    </location>
</feature>
<gene>
    <name evidence="2" type="ORF">ROZALSC1DRAFT_23188</name>
</gene>
<proteinExistence type="predicted"/>
<organism evidence="2 3">
    <name type="scientific">Rozella allomycis (strain CSF55)</name>
    <dbReference type="NCBI Taxonomy" id="988480"/>
    <lineage>
        <taxon>Eukaryota</taxon>
        <taxon>Fungi</taxon>
        <taxon>Fungi incertae sedis</taxon>
        <taxon>Cryptomycota</taxon>
        <taxon>Cryptomycota incertae sedis</taxon>
        <taxon>Rozella</taxon>
    </lineage>
</organism>
<evidence type="ECO:0000313" key="3">
    <source>
        <dbReference type="Proteomes" id="UP000281549"/>
    </source>
</evidence>
<accession>A0A4P9YJC3</accession>
<feature type="chain" id="PRO_5020687520" evidence="1">
    <location>
        <begin position="17"/>
        <end position="136"/>
    </location>
</feature>
<reference evidence="3" key="1">
    <citation type="journal article" date="2018" name="Nat. Microbiol.">
        <title>Leveraging single-cell genomics to expand the fungal tree of life.</title>
        <authorList>
            <person name="Ahrendt S.R."/>
            <person name="Quandt C.A."/>
            <person name="Ciobanu D."/>
            <person name="Clum A."/>
            <person name="Salamov A."/>
            <person name="Andreopoulos B."/>
            <person name="Cheng J.F."/>
            <person name="Woyke T."/>
            <person name="Pelin A."/>
            <person name="Henrissat B."/>
            <person name="Reynolds N.K."/>
            <person name="Benny G.L."/>
            <person name="Smith M.E."/>
            <person name="James T.Y."/>
            <person name="Grigoriev I.V."/>
        </authorList>
    </citation>
    <scope>NUCLEOTIDE SEQUENCE [LARGE SCALE GENOMIC DNA]</scope>
    <source>
        <strain evidence="3">CSF55</strain>
    </source>
</reference>
<dbReference type="Proteomes" id="UP000281549">
    <property type="component" value="Unassembled WGS sequence"/>
</dbReference>
<evidence type="ECO:0000256" key="1">
    <source>
        <dbReference type="SAM" id="SignalP"/>
    </source>
</evidence>
<evidence type="ECO:0000313" key="2">
    <source>
        <dbReference type="EMBL" id="RKP18490.1"/>
    </source>
</evidence>
<dbReference type="EMBL" id="ML005444">
    <property type="protein sequence ID" value="RKP18490.1"/>
    <property type="molecule type" value="Genomic_DNA"/>
</dbReference>